<protein>
    <recommendedName>
        <fullName evidence="2">Chalcone isomerase domain-containing protein</fullName>
    </recommendedName>
</protein>
<organism evidence="3 4">
    <name type="scientific">Pseudomonas mangrovi</name>
    <dbReference type="NCBI Taxonomy" id="2161748"/>
    <lineage>
        <taxon>Bacteria</taxon>
        <taxon>Pseudomonadati</taxon>
        <taxon>Pseudomonadota</taxon>
        <taxon>Gammaproteobacteria</taxon>
        <taxon>Pseudomonadales</taxon>
        <taxon>Pseudomonadaceae</taxon>
        <taxon>Pseudomonas</taxon>
    </lineage>
</organism>
<feature type="chain" id="PRO_5015512136" description="Chalcone isomerase domain-containing protein" evidence="1">
    <location>
        <begin position="26"/>
        <end position="178"/>
    </location>
</feature>
<keyword evidence="4" id="KW-1185">Reference proteome</keyword>
<feature type="signal peptide" evidence="1">
    <location>
        <begin position="1"/>
        <end position="25"/>
    </location>
</feature>
<accession>A0A2T5PE58</accession>
<evidence type="ECO:0000256" key="1">
    <source>
        <dbReference type="SAM" id="SignalP"/>
    </source>
</evidence>
<evidence type="ECO:0000313" key="4">
    <source>
        <dbReference type="Proteomes" id="UP000244064"/>
    </source>
</evidence>
<dbReference type="RefSeq" id="WP_108105088.1">
    <property type="nucleotide sequence ID" value="NZ_QASN01000003.1"/>
</dbReference>
<keyword evidence="1" id="KW-0732">Signal</keyword>
<name>A0A2T5PE58_9PSED</name>
<sequence>MHLQSSAVTAASLLLATLLSWPVQAQASWREQLPAAELVGEGTLRYFGLRIYDARLWSAAADFDPQKAFALELTYHRSISRDALVETSMDELRRLADASISEAQLLDWQTQMNQAFVDVEPGQRITGVFLPGEGARFYVGERLQHEVRDAQFARAFFAIWLDPRSRDRGLRARLLGLR</sequence>
<reference evidence="3 4" key="1">
    <citation type="submission" date="2018-04" db="EMBL/GenBank/DDBJ databases">
        <title>Pseudomonas sp. nov., isolated from mangrove soil.</title>
        <authorList>
            <person name="Chen C."/>
        </authorList>
    </citation>
    <scope>NUCLEOTIDE SEQUENCE [LARGE SCALE GENOMIC DNA]</scope>
    <source>
        <strain evidence="3 4">TC-11</strain>
    </source>
</reference>
<evidence type="ECO:0000259" key="2">
    <source>
        <dbReference type="Pfam" id="PF16036"/>
    </source>
</evidence>
<evidence type="ECO:0000313" key="3">
    <source>
        <dbReference type="EMBL" id="PTU76022.1"/>
    </source>
</evidence>
<dbReference type="AlphaFoldDB" id="A0A2T5PE58"/>
<feature type="domain" description="Chalcone isomerase" evidence="2">
    <location>
        <begin position="64"/>
        <end position="176"/>
    </location>
</feature>
<dbReference type="OrthoDB" id="8527419at2"/>
<gene>
    <name evidence="3" type="ORF">DBO85_02780</name>
</gene>
<dbReference type="Proteomes" id="UP000244064">
    <property type="component" value="Unassembled WGS sequence"/>
</dbReference>
<comment type="caution">
    <text evidence="3">The sequence shown here is derived from an EMBL/GenBank/DDBJ whole genome shotgun (WGS) entry which is preliminary data.</text>
</comment>
<dbReference type="InterPro" id="IPR016087">
    <property type="entry name" value="Chalcone_isomerase"/>
</dbReference>
<dbReference type="Pfam" id="PF16036">
    <property type="entry name" value="Chalcone_3"/>
    <property type="match status" value="1"/>
</dbReference>
<dbReference type="EMBL" id="QASN01000003">
    <property type="protein sequence ID" value="PTU76022.1"/>
    <property type="molecule type" value="Genomic_DNA"/>
</dbReference>
<proteinExistence type="predicted"/>